<dbReference type="OrthoDB" id="417078at2759"/>
<dbReference type="Pfam" id="PF02197">
    <property type="entry name" value="RIIa"/>
    <property type="match status" value="1"/>
</dbReference>
<evidence type="ECO:0000259" key="1">
    <source>
        <dbReference type="SMART" id="SM00394"/>
    </source>
</evidence>
<protein>
    <submittedName>
        <fullName evidence="2">cAMP-dependent protein kinase type I-beta regulatory subunit</fullName>
    </submittedName>
</protein>
<reference evidence="2 3" key="1">
    <citation type="submission" date="2018-10" db="EMBL/GenBank/DDBJ databases">
        <title>Genome assembly for a Yunnan-Guizhou Plateau 3E fish, Anabarilius grahami (Regan), and its evolutionary and genetic applications.</title>
        <authorList>
            <person name="Jiang W."/>
        </authorList>
    </citation>
    <scope>NUCLEOTIDE SEQUENCE [LARGE SCALE GENOMIC DNA]</scope>
    <source>
        <strain evidence="2">AG-KIZ</strain>
        <tissue evidence="2">Muscle</tissue>
    </source>
</reference>
<keyword evidence="3" id="KW-1185">Reference proteome</keyword>
<dbReference type="Proteomes" id="UP000281406">
    <property type="component" value="Unassembled WGS sequence"/>
</dbReference>
<feature type="domain" description="RIIa" evidence="1">
    <location>
        <begin position="63"/>
        <end position="100"/>
    </location>
</feature>
<name>A0A3N0YYI6_ANAGA</name>
<sequence>MLERSADTPTLRFSRTTECGIGFVNVLRIAASVAEIEDKMATSSSNLEEDESLKGCEVFVQKHNIQQILKECIVNLCIAKPERPMKFLREHFEKLEKILCTDLMKVTAVIRLAGGASNRIHTQQQLNIFFDHVLQEQRAFSYSQMLGAWAFVRNGFLLSFCWFSLKQSRDESYRSRNEDAGAIANERRARHTSREKWNIYYATVAASASSSQAYVG</sequence>
<dbReference type="SMART" id="SM00394">
    <property type="entry name" value="RIIa"/>
    <property type="match status" value="1"/>
</dbReference>
<dbReference type="Gene3D" id="1.20.890.10">
    <property type="entry name" value="cAMP-dependent protein kinase regulatory subunit, dimerization-anchoring domain"/>
    <property type="match status" value="1"/>
</dbReference>
<dbReference type="CDD" id="cd12102">
    <property type="entry name" value="DD_RIbeta_PKA"/>
    <property type="match status" value="1"/>
</dbReference>
<evidence type="ECO:0000313" key="3">
    <source>
        <dbReference type="Proteomes" id="UP000281406"/>
    </source>
</evidence>
<gene>
    <name evidence="2" type="ORF">DPX16_12040</name>
</gene>
<organism evidence="2 3">
    <name type="scientific">Anabarilius grahami</name>
    <name type="common">Kanglang fish</name>
    <name type="synonym">Barilius grahami</name>
    <dbReference type="NCBI Taxonomy" id="495550"/>
    <lineage>
        <taxon>Eukaryota</taxon>
        <taxon>Metazoa</taxon>
        <taxon>Chordata</taxon>
        <taxon>Craniata</taxon>
        <taxon>Vertebrata</taxon>
        <taxon>Euteleostomi</taxon>
        <taxon>Actinopterygii</taxon>
        <taxon>Neopterygii</taxon>
        <taxon>Teleostei</taxon>
        <taxon>Ostariophysi</taxon>
        <taxon>Cypriniformes</taxon>
        <taxon>Xenocyprididae</taxon>
        <taxon>Xenocypridinae</taxon>
        <taxon>Xenocypridinae incertae sedis</taxon>
        <taxon>Anabarilius</taxon>
    </lineage>
</organism>
<accession>A0A3N0YYI6</accession>
<comment type="caution">
    <text evidence="2">The sequence shown here is derived from an EMBL/GenBank/DDBJ whole genome shotgun (WGS) entry which is preliminary data.</text>
</comment>
<dbReference type="InterPro" id="IPR042818">
    <property type="entry name" value="RIbeta_DD"/>
</dbReference>
<dbReference type="SUPFAM" id="SSF47391">
    <property type="entry name" value="Dimerization-anchoring domain of cAMP-dependent PK regulatory subunit"/>
    <property type="match status" value="1"/>
</dbReference>
<proteinExistence type="predicted"/>
<dbReference type="AlphaFoldDB" id="A0A3N0YYI6"/>
<dbReference type="InterPro" id="IPR003117">
    <property type="entry name" value="cAMP_dep_PK_reg_su_I/II_a/b"/>
</dbReference>
<evidence type="ECO:0000313" key="2">
    <source>
        <dbReference type="EMBL" id="ROL51131.1"/>
    </source>
</evidence>
<dbReference type="EMBL" id="RJVU01019149">
    <property type="protein sequence ID" value="ROL51131.1"/>
    <property type="molecule type" value="Genomic_DNA"/>
</dbReference>